<feature type="transmembrane region" description="Helical" evidence="7">
    <location>
        <begin position="97"/>
        <end position="120"/>
    </location>
</feature>
<dbReference type="OrthoDB" id="10017208at2759"/>
<evidence type="ECO:0000256" key="6">
    <source>
        <dbReference type="SAM" id="MobiDB-lite"/>
    </source>
</evidence>
<evidence type="ECO:0000256" key="7">
    <source>
        <dbReference type="SAM" id="Phobius"/>
    </source>
</evidence>
<evidence type="ECO:0000256" key="1">
    <source>
        <dbReference type="ARBA" id="ARBA00004141"/>
    </source>
</evidence>
<feature type="region of interest" description="Disordered" evidence="6">
    <location>
        <begin position="287"/>
        <end position="311"/>
    </location>
</feature>
<gene>
    <name evidence="9" type="ORF">PDIGIT_LOCUS6773</name>
</gene>
<evidence type="ECO:0000313" key="9">
    <source>
        <dbReference type="EMBL" id="CAI6333725.1"/>
    </source>
</evidence>
<evidence type="ECO:0000313" key="10">
    <source>
        <dbReference type="Proteomes" id="UP001152607"/>
    </source>
</evidence>
<evidence type="ECO:0000256" key="4">
    <source>
        <dbReference type="ARBA" id="ARBA00023136"/>
    </source>
</evidence>
<feature type="domain" description="Rhodopsin" evidence="8">
    <location>
        <begin position="33"/>
        <end position="275"/>
    </location>
</feature>
<evidence type="ECO:0000256" key="3">
    <source>
        <dbReference type="ARBA" id="ARBA00022989"/>
    </source>
</evidence>
<organism evidence="9 10">
    <name type="scientific">Periconia digitata</name>
    <dbReference type="NCBI Taxonomy" id="1303443"/>
    <lineage>
        <taxon>Eukaryota</taxon>
        <taxon>Fungi</taxon>
        <taxon>Dikarya</taxon>
        <taxon>Ascomycota</taxon>
        <taxon>Pezizomycotina</taxon>
        <taxon>Dothideomycetes</taxon>
        <taxon>Pleosporomycetidae</taxon>
        <taxon>Pleosporales</taxon>
        <taxon>Massarineae</taxon>
        <taxon>Periconiaceae</taxon>
        <taxon>Periconia</taxon>
    </lineage>
</organism>
<keyword evidence="2 7" id="KW-0812">Transmembrane</keyword>
<feature type="transmembrane region" description="Helical" evidence="7">
    <location>
        <begin position="132"/>
        <end position="155"/>
    </location>
</feature>
<reference evidence="9" key="1">
    <citation type="submission" date="2023-01" db="EMBL/GenBank/DDBJ databases">
        <authorList>
            <person name="Van Ghelder C."/>
            <person name="Rancurel C."/>
        </authorList>
    </citation>
    <scope>NUCLEOTIDE SEQUENCE</scope>
    <source>
        <strain evidence="9">CNCM I-4278</strain>
    </source>
</reference>
<evidence type="ECO:0000256" key="5">
    <source>
        <dbReference type="ARBA" id="ARBA00038359"/>
    </source>
</evidence>
<feature type="transmembrane region" description="Helical" evidence="7">
    <location>
        <begin position="251"/>
        <end position="269"/>
    </location>
</feature>
<sequence>MIFATTLHRNPGAQADIAVETILLFFVFLTLGLRIWSRAIKGIGMHTNDWLIIASTFVLTARYATELCVIFIGGLGLHLVEAITLAGPNLVTDFLKILYALDLMWITTCALTKLSILFFYTQVFYINKKFVYISYVAIGLCAVYGVSSFFHFAFYCTPVRKSWYPMLDGKCGNDSVKYLLWGSIDIILDVFIIALPLPLLSTLKLPTAKKLGLIGVFGLGLGIVAITGVRFKFYEEIDFTDMTYSLVNQAIFTAMVPLLGIISANIPTIPPALQRMFKSQVFATQKGISTDNSSRPWSTKKTGGSRGGSRFDTDFERLSDHDVPLVNIQAANADPNLNEGKSQIQVTTDWHIQSSAERP</sequence>
<dbReference type="AlphaFoldDB" id="A0A9W4XMA2"/>
<comment type="similarity">
    <text evidence="5">Belongs to the SAT4 family.</text>
</comment>
<evidence type="ECO:0000256" key="2">
    <source>
        <dbReference type="ARBA" id="ARBA00022692"/>
    </source>
</evidence>
<dbReference type="InterPro" id="IPR052337">
    <property type="entry name" value="SAT4-like"/>
</dbReference>
<dbReference type="Proteomes" id="UP001152607">
    <property type="component" value="Unassembled WGS sequence"/>
</dbReference>
<feature type="transmembrane region" description="Helical" evidence="7">
    <location>
        <begin position="17"/>
        <end position="37"/>
    </location>
</feature>
<dbReference type="Pfam" id="PF20684">
    <property type="entry name" value="Fung_rhodopsin"/>
    <property type="match status" value="1"/>
</dbReference>
<protein>
    <recommendedName>
        <fullName evidence="8">Rhodopsin domain-containing protein</fullName>
    </recommendedName>
</protein>
<keyword evidence="10" id="KW-1185">Reference proteome</keyword>
<dbReference type="PANTHER" id="PTHR33048:SF47">
    <property type="entry name" value="INTEGRAL MEMBRANE PROTEIN-RELATED"/>
    <property type="match status" value="1"/>
</dbReference>
<proteinExistence type="inferred from homology"/>
<comment type="caution">
    <text evidence="9">The sequence shown here is derived from an EMBL/GenBank/DDBJ whole genome shotgun (WGS) entry which is preliminary data.</text>
</comment>
<keyword evidence="4 7" id="KW-0472">Membrane</keyword>
<comment type="subcellular location">
    <subcellularLocation>
        <location evidence="1">Membrane</location>
        <topology evidence="1">Multi-pass membrane protein</topology>
    </subcellularLocation>
</comment>
<evidence type="ECO:0000259" key="8">
    <source>
        <dbReference type="Pfam" id="PF20684"/>
    </source>
</evidence>
<dbReference type="GO" id="GO:0016020">
    <property type="term" value="C:membrane"/>
    <property type="evidence" value="ECO:0007669"/>
    <property type="project" value="UniProtKB-SubCell"/>
</dbReference>
<dbReference type="EMBL" id="CAOQHR010000004">
    <property type="protein sequence ID" value="CAI6333725.1"/>
    <property type="molecule type" value="Genomic_DNA"/>
</dbReference>
<feature type="compositionally biased region" description="Polar residues" evidence="6">
    <location>
        <begin position="287"/>
        <end position="297"/>
    </location>
</feature>
<dbReference type="InterPro" id="IPR049326">
    <property type="entry name" value="Rhodopsin_dom_fungi"/>
</dbReference>
<keyword evidence="3 7" id="KW-1133">Transmembrane helix</keyword>
<dbReference type="PANTHER" id="PTHR33048">
    <property type="entry name" value="PTH11-LIKE INTEGRAL MEMBRANE PROTEIN (AFU_ORTHOLOGUE AFUA_5G11245)"/>
    <property type="match status" value="1"/>
</dbReference>
<feature type="transmembrane region" description="Helical" evidence="7">
    <location>
        <begin position="175"/>
        <end position="199"/>
    </location>
</feature>
<feature type="transmembrane region" description="Helical" evidence="7">
    <location>
        <begin position="211"/>
        <end position="231"/>
    </location>
</feature>
<accession>A0A9W4XMA2</accession>
<name>A0A9W4XMA2_9PLEO</name>